<protein>
    <submittedName>
        <fullName evidence="1">YheC/YheD family protein</fullName>
    </submittedName>
</protein>
<dbReference type="AlphaFoldDB" id="A0A6N9Q2C5"/>
<dbReference type="Proteomes" id="UP000448943">
    <property type="component" value="Unassembled WGS sequence"/>
</dbReference>
<dbReference type="Gene3D" id="3.30.470.20">
    <property type="entry name" value="ATP-grasp fold, B domain"/>
    <property type="match status" value="1"/>
</dbReference>
<dbReference type="InterPro" id="IPR026838">
    <property type="entry name" value="YheC/D"/>
</dbReference>
<dbReference type="OrthoDB" id="7869153at2"/>
<gene>
    <name evidence="1" type="ORF">ERL59_04775</name>
</gene>
<name>A0A6N9Q2C5_9BACL</name>
<dbReference type="Pfam" id="PF14398">
    <property type="entry name" value="ATPgrasp_YheCD"/>
    <property type="match status" value="1"/>
</dbReference>
<keyword evidence="2" id="KW-1185">Reference proteome</keyword>
<dbReference type="RefSeq" id="WP_160645049.1">
    <property type="nucleotide sequence ID" value="NZ_SIJB01000012.1"/>
</dbReference>
<organism evidence="1 2">
    <name type="scientific">Chengkuizengella marina</name>
    <dbReference type="NCBI Taxonomy" id="2507566"/>
    <lineage>
        <taxon>Bacteria</taxon>
        <taxon>Bacillati</taxon>
        <taxon>Bacillota</taxon>
        <taxon>Bacilli</taxon>
        <taxon>Bacillales</taxon>
        <taxon>Paenibacillaceae</taxon>
        <taxon>Chengkuizengella</taxon>
    </lineage>
</organism>
<reference evidence="1 2" key="1">
    <citation type="submission" date="2019-01" db="EMBL/GenBank/DDBJ databases">
        <title>Chengkuizengella sp. nov., isolated from deep-sea sediment of East Pacific Ocean.</title>
        <authorList>
            <person name="Yang J."/>
            <person name="Lai Q."/>
            <person name="Shao Z."/>
        </authorList>
    </citation>
    <scope>NUCLEOTIDE SEQUENCE [LARGE SCALE GENOMIC DNA]</scope>
    <source>
        <strain evidence="1 2">YPA3-1-1</strain>
    </source>
</reference>
<dbReference type="SUPFAM" id="SSF56059">
    <property type="entry name" value="Glutathione synthetase ATP-binding domain-like"/>
    <property type="match status" value="1"/>
</dbReference>
<evidence type="ECO:0000313" key="1">
    <source>
        <dbReference type="EMBL" id="NBI28268.1"/>
    </source>
</evidence>
<dbReference type="EMBL" id="SIJB01000012">
    <property type="protein sequence ID" value="NBI28268.1"/>
    <property type="molecule type" value="Genomic_DNA"/>
</dbReference>
<proteinExistence type="predicted"/>
<evidence type="ECO:0000313" key="2">
    <source>
        <dbReference type="Proteomes" id="UP000448943"/>
    </source>
</evidence>
<sequence length="455" mass="51948">MIDKIITIYIQNKTSLFHDQYLILLSESLMKKGKIPANQPINLKFGSKNLYVKVLPSKRTNALIINEHLARQLGLHHKSKLRIQYSSSTLTIGPFIGVLLSHRTKQSHSKPFGSNTIFCQELSDASKLQGAFVCFFTPKDIHVDSNKIDGWTYYGGWSKRILPIPNTIYNRLSTRKQENKSSVQHFMKEVKSKYHTQIFNEKFLDKTEVYDALSKSKNLQKYLPESYLLKNYSMLKMMCSKYTTVFLKPSQGSLGRGIIRITRQSNGAYLCHFASVNGSHSEKFSNLKKVYAKISGKLKSKKYQIQQGISLIKVNHRPIDFRALVQKNINGEWEITSIVGRIASNNHFVSNLARGGTLSSVKEALLKSNLPKHEVRNTIHRLNHSALKIVEGLEEQIPNHFAELGVDLSIDVHGKVWMIEVNSKPSKSDHTSLNENKIRPSVKKIIQYARYLTFE</sequence>
<accession>A0A6N9Q2C5</accession>
<comment type="caution">
    <text evidence="1">The sequence shown here is derived from an EMBL/GenBank/DDBJ whole genome shotgun (WGS) entry which is preliminary data.</text>
</comment>